<organism evidence="1 2">
    <name type="scientific">Desulfitobacterium dehalogenans (strain ATCC 51507 / DSM 9161 / JW/IU-DC1)</name>
    <dbReference type="NCBI Taxonomy" id="756499"/>
    <lineage>
        <taxon>Bacteria</taxon>
        <taxon>Bacillati</taxon>
        <taxon>Bacillota</taxon>
        <taxon>Clostridia</taxon>
        <taxon>Eubacteriales</taxon>
        <taxon>Desulfitobacteriaceae</taxon>
        <taxon>Desulfitobacterium</taxon>
    </lineage>
</organism>
<dbReference type="RefSeq" id="WP_014793021.1">
    <property type="nucleotide sequence ID" value="NC_018017.1"/>
</dbReference>
<sequence>MSNIDLDALEKSVLKDFHDRNIAEDKLPELTEQIAEIAVRIAVITVAKILNLPESPT</sequence>
<reference evidence="2" key="1">
    <citation type="submission" date="2012-06" db="EMBL/GenBank/DDBJ databases">
        <title>Complete sequence of Desulfitobacterium dehalogenans ATCC 51507.</title>
        <authorList>
            <person name="Lucas S."/>
            <person name="Han J."/>
            <person name="Lapidus A."/>
            <person name="Cheng J.-F."/>
            <person name="Goodwin L."/>
            <person name="Pitluck S."/>
            <person name="Peters L."/>
            <person name="Ovchinnikova G."/>
            <person name="Teshima H."/>
            <person name="Detter J.C."/>
            <person name="Han C."/>
            <person name="Tapia R."/>
            <person name="Land M."/>
            <person name="Hauser L."/>
            <person name="Kyrpides N."/>
            <person name="Ivanova N."/>
            <person name="Pagani I."/>
            <person name="Kruse T."/>
            <person name="de Vos W.M."/>
            <person name="Smidt H."/>
            <person name="Woyke T."/>
        </authorList>
    </citation>
    <scope>NUCLEOTIDE SEQUENCE [LARGE SCALE GENOMIC DNA]</scope>
    <source>
        <strain evidence="2">ATCC 51507 / DSM 9161 / JW/IU-DC1</strain>
    </source>
</reference>
<dbReference type="EMBL" id="CP003348">
    <property type="protein sequence ID" value="AFL99529.1"/>
    <property type="molecule type" value="Genomic_DNA"/>
</dbReference>
<keyword evidence="2" id="KW-1185">Reference proteome</keyword>
<dbReference type="HOGENOM" id="CLU_2989209_0_0_9"/>
<dbReference type="Proteomes" id="UP000006053">
    <property type="component" value="Chromosome"/>
</dbReference>
<name>I4A6E5_DESDJ</name>
<evidence type="ECO:0000313" key="2">
    <source>
        <dbReference type="Proteomes" id="UP000006053"/>
    </source>
</evidence>
<protein>
    <submittedName>
        <fullName evidence="1">Uncharacterized protein</fullName>
    </submittedName>
</protein>
<gene>
    <name evidence="1" type="ordered locus">Desde_1097</name>
</gene>
<evidence type="ECO:0000313" key="1">
    <source>
        <dbReference type="EMBL" id="AFL99529.1"/>
    </source>
</evidence>
<accession>I4A6E5</accession>
<reference evidence="1 2" key="2">
    <citation type="journal article" date="2015" name="J. Bacteriol.">
        <title>Genomic, proteomic, and biochemical analysis of the organohalide respiratory pathway in Desulfitobacterium dehalogenans.</title>
        <authorList>
            <person name="Kruse T."/>
            <person name="van de Pas B.A."/>
            <person name="Atteia A."/>
            <person name="Krab K."/>
            <person name="Hagen W.R."/>
            <person name="Goodwin L."/>
            <person name="Chain P."/>
            <person name="Boeren S."/>
            <person name="Maphosa F."/>
            <person name="Schraa G."/>
            <person name="de Vos W.M."/>
            <person name="van der Oost J."/>
            <person name="Smidt H."/>
            <person name="Stams A.J."/>
        </authorList>
    </citation>
    <scope>NUCLEOTIDE SEQUENCE [LARGE SCALE GENOMIC DNA]</scope>
    <source>
        <strain evidence="2">ATCC 51507 / DSM 9161 / JW/IU-DC1</strain>
    </source>
</reference>
<dbReference type="AlphaFoldDB" id="I4A6E5"/>
<dbReference type="STRING" id="756499.Desde_1097"/>
<dbReference type="KEGG" id="ddh:Desde_1097"/>
<proteinExistence type="predicted"/>